<comment type="caution">
    <text evidence="3">The sequence shown here is derived from an EMBL/GenBank/DDBJ whole genome shotgun (WGS) entry which is preliminary data.</text>
</comment>
<dbReference type="Proteomes" id="UP000321306">
    <property type="component" value="Unassembled WGS sequence"/>
</dbReference>
<feature type="chain" id="PRO_5022062352" evidence="2">
    <location>
        <begin position="21"/>
        <end position="357"/>
    </location>
</feature>
<organism evidence="3 4">
    <name type="scientific">Deinococcus cellulosilyticus (strain DSM 18568 / NBRC 106333 / KACC 11606 / 5516J-15)</name>
    <dbReference type="NCBI Taxonomy" id="1223518"/>
    <lineage>
        <taxon>Bacteria</taxon>
        <taxon>Thermotogati</taxon>
        <taxon>Deinococcota</taxon>
        <taxon>Deinococci</taxon>
        <taxon>Deinococcales</taxon>
        <taxon>Deinococcaceae</taxon>
        <taxon>Deinococcus</taxon>
    </lineage>
</organism>
<keyword evidence="2" id="KW-0732">Signal</keyword>
<dbReference type="AlphaFoldDB" id="A0A511NB46"/>
<protein>
    <submittedName>
        <fullName evidence="3">Uncharacterized protein</fullName>
    </submittedName>
</protein>
<feature type="coiled-coil region" evidence="1">
    <location>
        <begin position="142"/>
        <end position="169"/>
    </location>
</feature>
<keyword evidence="1" id="KW-0175">Coiled coil</keyword>
<evidence type="ECO:0000256" key="2">
    <source>
        <dbReference type="SAM" id="SignalP"/>
    </source>
</evidence>
<evidence type="ECO:0000256" key="1">
    <source>
        <dbReference type="SAM" id="Coils"/>
    </source>
</evidence>
<dbReference type="EMBL" id="BJXB01000043">
    <property type="protein sequence ID" value="GEM49786.1"/>
    <property type="molecule type" value="Genomic_DNA"/>
</dbReference>
<keyword evidence="4" id="KW-1185">Reference proteome</keyword>
<feature type="signal peptide" evidence="2">
    <location>
        <begin position="1"/>
        <end position="20"/>
    </location>
</feature>
<evidence type="ECO:0000313" key="3">
    <source>
        <dbReference type="EMBL" id="GEM49786.1"/>
    </source>
</evidence>
<sequence>MTFHRLMVFFTLLGLPAAHAQNMQYLQATTDTLTFLTWTQAQSQLQGSYQQIRLSTATGGKPTLITRNGTLSGLVAGNDLSLTFQEEILGKGIFQAQGTVTGKTLTLLFPSSGGGFTRSLFSATTLNEYANWVDGMKSTLKTRVAQWEKQQAQEQLEQQEKNRKRALFYAAQEAQSRLKGLLEDATLYVEQVSFALNRLDTGTLRLTGLTLDLDNRLQGDEAFLENMVDCTDWQDARDILQAEQEELPAEFQKALPPAKDTVEVWSVGDRLLQDLSDAWKTYQQAVEASEGQAELDIPESALFTAQKDIEGASAKLKAAAAGDGQEVQARLQKYQQRYRQLMQEHQLDQTCPFPAEE</sequence>
<dbReference type="RefSeq" id="WP_146891015.1">
    <property type="nucleotide sequence ID" value="NZ_BJXB01000043.1"/>
</dbReference>
<reference evidence="3 4" key="1">
    <citation type="submission" date="2019-07" db="EMBL/GenBank/DDBJ databases">
        <title>Whole genome shotgun sequence of Deinococcus cellulosilyticus NBRC 106333.</title>
        <authorList>
            <person name="Hosoyama A."/>
            <person name="Uohara A."/>
            <person name="Ohji S."/>
            <person name="Ichikawa N."/>
        </authorList>
    </citation>
    <scope>NUCLEOTIDE SEQUENCE [LARGE SCALE GENOMIC DNA]</scope>
    <source>
        <strain evidence="3 4">NBRC 106333</strain>
    </source>
</reference>
<name>A0A511NB46_DEIC1</name>
<proteinExistence type="predicted"/>
<accession>A0A511NB46</accession>
<gene>
    <name evidence="3" type="ORF">DC3_54210</name>
</gene>
<evidence type="ECO:0000313" key="4">
    <source>
        <dbReference type="Proteomes" id="UP000321306"/>
    </source>
</evidence>